<evidence type="ECO:0000313" key="3">
    <source>
        <dbReference type="Proteomes" id="UP000276133"/>
    </source>
</evidence>
<keyword evidence="3" id="KW-1185">Reference proteome</keyword>
<organism evidence="2 3">
    <name type="scientific">Brachionus plicatilis</name>
    <name type="common">Marine rotifer</name>
    <name type="synonym">Brachionus muelleri</name>
    <dbReference type="NCBI Taxonomy" id="10195"/>
    <lineage>
        <taxon>Eukaryota</taxon>
        <taxon>Metazoa</taxon>
        <taxon>Spiralia</taxon>
        <taxon>Gnathifera</taxon>
        <taxon>Rotifera</taxon>
        <taxon>Eurotatoria</taxon>
        <taxon>Monogononta</taxon>
        <taxon>Pseudotrocha</taxon>
        <taxon>Ploima</taxon>
        <taxon>Brachionidae</taxon>
        <taxon>Brachionus</taxon>
    </lineage>
</organism>
<feature type="region of interest" description="Disordered" evidence="1">
    <location>
        <begin position="39"/>
        <end position="73"/>
    </location>
</feature>
<comment type="caution">
    <text evidence="2">The sequence shown here is derived from an EMBL/GenBank/DDBJ whole genome shotgun (WGS) entry which is preliminary data.</text>
</comment>
<accession>A0A3M7R612</accession>
<dbReference type="AlphaFoldDB" id="A0A3M7R612"/>
<proteinExistence type="predicted"/>
<protein>
    <submittedName>
        <fullName evidence="2">Uncharacterized protein</fullName>
    </submittedName>
</protein>
<sequence>MNDAEWRKNTFTCPFWKKNYISKHIVAITCRDRGMPWHESAKDVPLGENRKKGRPAKNKDALNRQPIETQSHLENEVFEDELSFIFEFEDEQEPAIENGQNLQEQVVAPTTSNEQTNKQQNIVHGVFESEPRVLNLVENCPAKPASKRSKDN</sequence>
<evidence type="ECO:0000256" key="1">
    <source>
        <dbReference type="SAM" id="MobiDB-lite"/>
    </source>
</evidence>
<name>A0A3M7R612_BRAPC</name>
<gene>
    <name evidence="2" type="ORF">BpHYR1_004168</name>
</gene>
<dbReference type="Proteomes" id="UP000276133">
    <property type="component" value="Unassembled WGS sequence"/>
</dbReference>
<reference evidence="2 3" key="1">
    <citation type="journal article" date="2018" name="Sci. Rep.">
        <title>Genomic signatures of local adaptation to the degree of environmental predictability in rotifers.</title>
        <authorList>
            <person name="Franch-Gras L."/>
            <person name="Hahn C."/>
            <person name="Garcia-Roger E.M."/>
            <person name="Carmona M.J."/>
            <person name="Serra M."/>
            <person name="Gomez A."/>
        </authorList>
    </citation>
    <scope>NUCLEOTIDE SEQUENCE [LARGE SCALE GENOMIC DNA]</scope>
    <source>
        <strain evidence="2">HYR1</strain>
    </source>
</reference>
<evidence type="ECO:0000313" key="2">
    <source>
        <dbReference type="EMBL" id="RNA19032.1"/>
    </source>
</evidence>
<dbReference type="EMBL" id="REGN01004118">
    <property type="protein sequence ID" value="RNA19032.1"/>
    <property type="molecule type" value="Genomic_DNA"/>
</dbReference>